<name>A0A9P0G4H1_BEMTA</name>
<keyword evidence="5" id="KW-0175">Coiled coil</keyword>
<evidence type="ECO:0000256" key="4">
    <source>
        <dbReference type="ARBA" id="ARBA00022794"/>
    </source>
</evidence>
<proteinExistence type="inferred from homology"/>
<evidence type="ECO:0000313" key="11">
    <source>
        <dbReference type="EMBL" id="CAH0773765.1"/>
    </source>
</evidence>
<evidence type="ECO:0000313" key="12">
    <source>
        <dbReference type="Proteomes" id="UP001152759"/>
    </source>
</evidence>
<organism evidence="11 12">
    <name type="scientific">Bemisia tabaci</name>
    <name type="common">Sweetpotato whitefly</name>
    <name type="synonym">Aleurodes tabaci</name>
    <dbReference type="NCBI Taxonomy" id="7038"/>
    <lineage>
        <taxon>Eukaryota</taxon>
        <taxon>Metazoa</taxon>
        <taxon>Ecdysozoa</taxon>
        <taxon>Arthropoda</taxon>
        <taxon>Hexapoda</taxon>
        <taxon>Insecta</taxon>
        <taxon>Pterygota</taxon>
        <taxon>Neoptera</taxon>
        <taxon>Paraneoptera</taxon>
        <taxon>Hemiptera</taxon>
        <taxon>Sternorrhyncha</taxon>
        <taxon>Aleyrodoidea</taxon>
        <taxon>Aleyrodidae</taxon>
        <taxon>Aleyrodinae</taxon>
        <taxon>Bemisia</taxon>
    </lineage>
</organism>
<comment type="similarity">
    <text evidence="8">Belongs to the TRAF3IP1 family.</text>
</comment>
<keyword evidence="7" id="KW-0966">Cell projection</keyword>
<feature type="compositionally biased region" description="Polar residues" evidence="9">
    <location>
        <begin position="126"/>
        <end position="142"/>
    </location>
</feature>
<feature type="compositionally biased region" description="Polar residues" evidence="9">
    <location>
        <begin position="404"/>
        <end position="415"/>
    </location>
</feature>
<dbReference type="GO" id="GO:0005930">
    <property type="term" value="C:axoneme"/>
    <property type="evidence" value="ECO:0007669"/>
    <property type="project" value="UniProtKB-SubCell"/>
</dbReference>
<feature type="compositionally biased region" description="Basic and acidic residues" evidence="9">
    <location>
        <begin position="143"/>
        <end position="200"/>
    </location>
</feature>
<dbReference type="Proteomes" id="UP001152759">
    <property type="component" value="Chromosome 6"/>
</dbReference>
<evidence type="ECO:0000256" key="6">
    <source>
        <dbReference type="ARBA" id="ARBA00023212"/>
    </source>
</evidence>
<evidence type="ECO:0000256" key="9">
    <source>
        <dbReference type="SAM" id="MobiDB-lite"/>
    </source>
</evidence>
<evidence type="ECO:0000256" key="1">
    <source>
        <dbReference type="ARBA" id="ARBA00004120"/>
    </source>
</evidence>
<dbReference type="Gene3D" id="1.10.418.50">
    <property type="entry name" value="Microtubule-binding protein MIP-T3"/>
    <property type="match status" value="1"/>
</dbReference>
<protein>
    <recommendedName>
        <fullName evidence="10">TRAF3-interacting protein 1 N-terminal domain-containing protein</fullName>
    </recommendedName>
</protein>
<dbReference type="InterPro" id="IPR040468">
    <property type="entry name" value="TRAF3IP1_N"/>
</dbReference>
<dbReference type="AlphaFoldDB" id="A0A9P0G4H1"/>
<comment type="subcellular location">
    <subcellularLocation>
        <location evidence="2">Cytoplasm</location>
        <location evidence="2">Cytoskeleton</location>
        <location evidence="2">Cilium axoneme</location>
    </subcellularLocation>
    <subcellularLocation>
        <location evidence="1">Cytoplasm</location>
        <location evidence="1">Cytoskeleton</location>
        <location evidence="1">Cilium basal body</location>
    </subcellularLocation>
</comment>
<feature type="region of interest" description="Disordered" evidence="9">
    <location>
        <begin position="121"/>
        <end position="466"/>
    </location>
</feature>
<feature type="compositionally biased region" description="Basic and acidic residues" evidence="9">
    <location>
        <begin position="416"/>
        <end position="452"/>
    </location>
</feature>
<evidence type="ECO:0000256" key="3">
    <source>
        <dbReference type="ARBA" id="ARBA00022490"/>
    </source>
</evidence>
<feature type="compositionally biased region" description="Basic and acidic residues" evidence="9">
    <location>
        <begin position="244"/>
        <end position="262"/>
    </location>
</feature>
<dbReference type="EMBL" id="OU963867">
    <property type="protein sequence ID" value="CAH0773765.1"/>
    <property type="molecule type" value="Genomic_DNA"/>
</dbReference>
<evidence type="ECO:0000256" key="2">
    <source>
        <dbReference type="ARBA" id="ARBA00004430"/>
    </source>
</evidence>
<dbReference type="PANTHER" id="PTHR31363">
    <property type="entry name" value="TRAF3-INTERACTING PROTEIN 1"/>
    <property type="match status" value="1"/>
</dbReference>
<keyword evidence="3" id="KW-0963">Cytoplasm</keyword>
<keyword evidence="12" id="KW-1185">Reference proteome</keyword>
<accession>A0A9P0G4H1</accession>
<feature type="domain" description="TRAF3-interacting protein 1 N-terminal" evidence="10">
    <location>
        <begin position="12"/>
        <end position="116"/>
    </location>
</feature>
<reference evidence="11" key="1">
    <citation type="submission" date="2021-12" db="EMBL/GenBank/DDBJ databases">
        <authorList>
            <person name="King R."/>
        </authorList>
    </citation>
    <scope>NUCLEOTIDE SEQUENCE</scope>
</reference>
<feature type="compositionally biased region" description="Polar residues" evidence="9">
    <location>
        <begin position="371"/>
        <end position="382"/>
    </location>
</feature>
<keyword evidence="6" id="KW-0206">Cytoskeleton</keyword>
<sequence>MAEDVDPNLIIQTQNSLSKHIKKPPLLEKFLKKPPFRFLQDIVKSVIKETKFLDSKFSEKDFENAKDRDTKIKFLDTLIAEVEVMTGEKVKARPAKIVAGLDVNRTLELLTLLGKAIDKNSDTKNKQQNSEKTQNDNQTKVSETNKKNEKKDEEKKPRKKITSETESRDAHRKTADRTQATKDSKAVPKSGHRVENKDPKQSAVNRRTQNKPKEDDRKHSPTKTRPAEKPESRTKDSSPQVEPIRTDNRQNAEQTEETKVKNENVNGQNEEQNVSDTHGSKEKDNRKDKMNSKGEKVDANGVIQEKPQEAPTKKPETETKKAIDLVKEPKPLATNIREPKKMTENSRVMNTEPKPLAASTREPKKLAENSRVMNTLQKTGESVSKEAPDKVSEKRHSLERTDSGRVTSSIGQRQELNQRSESHIGARPVKLDANKRVFTPDKGARQRSETERPTNIFTESQDDKDDADDMFILETHYIAPTANQGAESKGEFKHLSKSIRSTLLKDI</sequence>
<dbReference type="GO" id="GO:0042073">
    <property type="term" value="P:intraciliary transport"/>
    <property type="evidence" value="ECO:0007669"/>
    <property type="project" value="TreeGrafter"/>
</dbReference>
<feature type="compositionally biased region" description="Basic and acidic residues" evidence="9">
    <location>
        <begin position="211"/>
        <end position="236"/>
    </location>
</feature>
<evidence type="ECO:0000256" key="8">
    <source>
        <dbReference type="ARBA" id="ARBA00043971"/>
    </source>
</evidence>
<dbReference type="GO" id="GO:0060271">
    <property type="term" value="P:cilium assembly"/>
    <property type="evidence" value="ECO:0007669"/>
    <property type="project" value="TreeGrafter"/>
</dbReference>
<dbReference type="GO" id="GO:0036064">
    <property type="term" value="C:ciliary basal body"/>
    <property type="evidence" value="ECO:0007669"/>
    <property type="project" value="TreeGrafter"/>
</dbReference>
<dbReference type="GO" id="GO:0008017">
    <property type="term" value="F:microtubule binding"/>
    <property type="evidence" value="ECO:0007669"/>
    <property type="project" value="InterPro"/>
</dbReference>
<feature type="compositionally biased region" description="Basic and acidic residues" evidence="9">
    <location>
        <begin position="306"/>
        <end position="330"/>
    </location>
</feature>
<dbReference type="InterPro" id="IPR042576">
    <property type="entry name" value="TRAF3IP1_N_sf"/>
</dbReference>
<dbReference type="PANTHER" id="PTHR31363:SF0">
    <property type="entry name" value="TRAF3-INTERACTING PROTEIN 1"/>
    <property type="match status" value="1"/>
</dbReference>
<dbReference type="InterPro" id="IPR018799">
    <property type="entry name" value="TRAF3IP1"/>
</dbReference>
<keyword evidence="4" id="KW-0970">Cilium biogenesis/degradation</keyword>
<feature type="compositionally biased region" description="Basic and acidic residues" evidence="9">
    <location>
        <begin position="278"/>
        <end position="298"/>
    </location>
</feature>
<dbReference type="GO" id="GO:0030992">
    <property type="term" value="C:intraciliary transport particle B"/>
    <property type="evidence" value="ECO:0007669"/>
    <property type="project" value="TreeGrafter"/>
</dbReference>
<gene>
    <name evidence="11" type="ORF">BEMITA_LOCUS10205</name>
</gene>
<evidence type="ECO:0000256" key="5">
    <source>
        <dbReference type="ARBA" id="ARBA00023054"/>
    </source>
</evidence>
<dbReference type="GO" id="GO:0070507">
    <property type="term" value="P:regulation of microtubule cytoskeleton organization"/>
    <property type="evidence" value="ECO:0007669"/>
    <property type="project" value="TreeGrafter"/>
</dbReference>
<dbReference type="Pfam" id="PF10243">
    <property type="entry name" value="MIP-T3"/>
    <property type="match status" value="1"/>
</dbReference>
<feature type="compositionally biased region" description="Basic and acidic residues" evidence="9">
    <location>
        <begin position="383"/>
        <end position="403"/>
    </location>
</feature>
<evidence type="ECO:0000259" key="10">
    <source>
        <dbReference type="Pfam" id="PF10243"/>
    </source>
</evidence>
<feature type="compositionally biased region" description="Low complexity" evidence="9">
    <location>
        <begin position="263"/>
        <end position="274"/>
    </location>
</feature>
<evidence type="ECO:0000256" key="7">
    <source>
        <dbReference type="ARBA" id="ARBA00023273"/>
    </source>
</evidence>